<dbReference type="Proteomes" id="UP000188320">
    <property type="component" value="Unassembled WGS sequence"/>
</dbReference>
<reference evidence="2" key="1">
    <citation type="submission" date="2017-01" db="EMBL/GenBank/DDBJ databases">
        <authorList>
            <person name="Wang Y."/>
            <person name="White M."/>
            <person name="Kvist S."/>
            <person name="Moncalvo J.-M."/>
        </authorList>
    </citation>
    <scope>NUCLEOTIDE SEQUENCE [LARGE SCALE GENOMIC DNA]</scope>
    <source>
        <strain evidence="2">COL-18-3</strain>
    </source>
</reference>
<dbReference type="EMBL" id="LSSK01000094">
    <property type="protein sequence ID" value="OMH85311.1"/>
    <property type="molecule type" value="Genomic_DNA"/>
</dbReference>
<evidence type="ECO:0000313" key="2">
    <source>
        <dbReference type="Proteomes" id="UP000188320"/>
    </source>
</evidence>
<sequence length="24" mass="2615">MLKIVTVIMLIGATNALMAIRKDV</sequence>
<feature type="non-terminal residue" evidence="1">
    <location>
        <position position="24"/>
    </location>
</feature>
<gene>
    <name evidence="1" type="ORF">AX774_g1117</name>
</gene>
<accession>A0A1R1PWH0</accession>
<keyword evidence="2" id="KW-1185">Reference proteome</keyword>
<protein>
    <submittedName>
        <fullName evidence="1">Uncharacterized protein</fullName>
    </submittedName>
</protein>
<comment type="caution">
    <text evidence="1">The sequence shown here is derived from an EMBL/GenBank/DDBJ whole genome shotgun (WGS) entry which is preliminary data.</text>
</comment>
<proteinExistence type="predicted"/>
<dbReference type="AlphaFoldDB" id="A0A1R1PWH0"/>
<organism evidence="1 2">
    <name type="scientific">Zancudomyces culisetae</name>
    <name type="common">Gut fungus</name>
    <name type="synonym">Smittium culisetae</name>
    <dbReference type="NCBI Taxonomy" id="1213189"/>
    <lineage>
        <taxon>Eukaryota</taxon>
        <taxon>Fungi</taxon>
        <taxon>Fungi incertae sedis</taxon>
        <taxon>Zoopagomycota</taxon>
        <taxon>Kickxellomycotina</taxon>
        <taxon>Harpellomycetes</taxon>
        <taxon>Harpellales</taxon>
        <taxon>Legeriomycetaceae</taxon>
        <taxon>Zancudomyces</taxon>
    </lineage>
</organism>
<evidence type="ECO:0000313" key="1">
    <source>
        <dbReference type="EMBL" id="OMH85311.1"/>
    </source>
</evidence>
<name>A0A1R1PWH0_ZANCU</name>